<dbReference type="STRING" id="765257.A0A0C9YW76"/>
<dbReference type="OrthoDB" id="5106486at2759"/>
<dbReference type="InterPro" id="IPR027417">
    <property type="entry name" value="P-loop_NTPase"/>
</dbReference>
<feature type="domain" description="Nephrocystin 3-like N-terminal" evidence="2">
    <location>
        <begin position="19"/>
        <end position="132"/>
    </location>
</feature>
<keyword evidence="4" id="KW-1185">Reference proteome</keyword>
<sequence length="139" mass="15616">MAYAAGAGLNTTRICLDGTRTEILKDIIHWIANCDVNAPRILWLHGQAGRGKSAIAHTIGSWIQDVGAPGTFFCFARDRQNERREEKIVTTIARDLADREPAFRRVLSNIVSNNHSLKTTCDVLKQWKRFVLEPLSKIS</sequence>
<feature type="non-terminal residue" evidence="3">
    <location>
        <position position="139"/>
    </location>
</feature>
<dbReference type="Proteomes" id="UP000054018">
    <property type="component" value="Unassembled WGS sequence"/>
</dbReference>
<evidence type="ECO:0000256" key="1">
    <source>
        <dbReference type="ARBA" id="ARBA00022737"/>
    </source>
</evidence>
<name>A0A0C9YW76_9AGAM</name>
<accession>A0A0C9YW76</accession>
<dbReference type="Pfam" id="PF24883">
    <property type="entry name" value="NPHP3_N"/>
    <property type="match status" value="1"/>
</dbReference>
<dbReference type="SUPFAM" id="SSF52540">
    <property type="entry name" value="P-loop containing nucleoside triphosphate hydrolases"/>
    <property type="match status" value="1"/>
</dbReference>
<organism evidence="3 4">
    <name type="scientific">Pisolithus microcarpus 441</name>
    <dbReference type="NCBI Taxonomy" id="765257"/>
    <lineage>
        <taxon>Eukaryota</taxon>
        <taxon>Fungi</taxon>
        <taxon>Dikarya</taxon>
        <taxon>Basidiomycota</taxon>
        <taxon>Agaricomycotina</taxon>
        <taxon>Agaricomycetes</taxon>
        <taxon>Agaricomycetidae</taxon>
        <taxon>Boletales</taxon>
        <taxon>Sclerodermatineae</taxon>
        <taxon>Pisolithaceae</taxon>
        <taxon>Pisolithus</taxon>
    </lineage>
</organism>
<reference evidence="3 4" key="1">
    <citation type="submission" date="2014-04" db="EMBL/GenBank/DDBJ databases">
        <authorList>
            <consortium name="DOE Joint Genome Institute"/>
            <person name="Kuo A."/>
            <person name="Kohler A."/>
            <person name="Costa M.D."/>
            <person name="Nagy L.G."/>
            <person name="Floudas D."/>
            <person name="Copeland A."/>
            <person name="Barry K.W."/>
            <person name="Cichocki N."/>
            <person name="Veneault-Fourrey C."/>
            <person name="LaButti K."/>
            <person name="Lindquist E.A."/>
            <person name="Lipzen A."/>
            <person name="Lundell T."/>
            <person name="Morin E."/>
            <person name="Murat C."/>
            <person name="Sun H."/>
            <person name="Tunlid A."/>
            <person name="Henrissat B."/>
            <person name="Grigoriev I.V."/>
            <person name="Hibbett D.S."/>
            <person name="Martin F."/>
            <person name="Nordberg H.P."/>
            <person name="Cantor M.N."/>
            <person name="Hua S.X."/>
        </authorList>
    </citation>
    <scope>NUCLEOTIDE SEQUENCE [LARGE SCALE GENOMIC DNA]</scope>
    <source>
        <strain evidence="3 4">441</strain>
    </source>
</reference>
<protein>
    <recommendedName>
        <fullName evidence="2">Nephrocystin 3-like N-terminal domain-containing protein</fullName>
    </recommendedName>
</protein>
<gene>
    <name evidence="3" type="ORF">PISMIDRAFT_121392</name>
</gene>
<dbReference type="EMBL" id="KN834112">
    <property type="protein sequence ID" value="KIK12153.1"/>
    <property type="molecule type" value="Genomic_DNA"/>
</dbReference>
<dbReference type="InterPro" id="IPR056884">
    <property type="entry name" value="NPHP3-like_N"/>
</dbReference>
<dbReference type="AlphaFoldDB" id="A0A0C9YW76"/>
<dbReference type="HOGENOM" id="CLU_000288_6_8_1"/>
<evidence type="ECO:0000313" key="3">
    <source>
        <dbReference type="EMBL" id="KIK12153.1"/>
    </source>
</evidence>
<keyword evidence="1" id="KW-0677">Repeat</keyword>
<evidence type="ECO:0000313" key="4">
    <source>
        <dbReference type="Proteomes" id="UP000054018"/>
    </source>
</evidence>
<evidence type="ECO:0000259" key="2">
    <source>
        <dbReference type="Pfam" id="PF24883"/>
    </source>
</evidence>
<reference evidence="4" key="2">
    <citation type="submission" date="2015-01" db="EMBL/GenBank/DDBJ databases">
        <title>Evolutionary Origins and Diversification of the Mycorrhizal Mutualists.</title>
        <authorList>
            <consortium name="DOE Joint Genome Institute"/>
            <consortium name="Mycorrhizal Genomics Consortium"/>
            <person name="Kohler A."/>
            <person name="Kuo A."/>
            <person name="Nagy L.G."/>
            <person name="Floudas D."/>
            <person name="Copeland A."/>
            <person name="Barry K.W."/>
            <person name="Cichocki N."/>
            <person name="Veneault-Fourrey C."/>
            <person name="LaButti K."/>
            <person name="Lindquist E.A."/>
            <person name="Lipzen A."/>
            <person name="Lundell T."/>
            <person name="Morin E."/>
            <person name="Murat C."/>
            <person name="Riley R."/>
            <person name="Ohm R."/>
            <person name="Sun H."/>
            <person name="Tunlid A."/>
            <person name="Henrissat B."/>
            <person name="Grigoriev I.V."/>
            <person name="Hibbett D.S."/>
            <person name="Martin F."/>
        </authorList>
    </citation>
    <scope>NUCLEOTIDE SEQUENCE [LARGE SCALE GENOMIC DNA]</scope>
    <source>
        <strain evidence="4">441</strain>
    </source>
</reference>
<proteinExistence type="predicted"/>